<evidence type="ECO:0000256" key="1">
    <source>
        <dbReference type="SAM" id="MobiDB-lite"/>
    </source>
</evidence>
<dbReference type="EMBL" id="JAKELL010000219">
    <property type="protein sequence ID" value="KAH8978519.1"/>
    <property type="molecule type" value="Genomic_DNA"/>
</dbReference>
<feature type="region of interest" description="Disordered" evidence="1">
    <location>
        <begin position="1"/>
        <end position="195"/>
    </location>
</feature>
<comment type="caution">
    <text evidence="2">The sequence shown here is derived from an EMBL/GenBank/DDBJ whole genome shotgun (WGS) entry which is preliminary data.</text>
</comment>
<organism evidence="2 3">
    <name type="scientific">Lactarius akahatsu</name>
    <dbReference type="NCBI Taxonomy" id="416441"/>
    <lineage>
        <taxon>Eukaryota</taxon>
        <taxon>Fungi</taxon>
        <taxon>Dikarya</taxon>
        <taxon>Basidiomycota</taxon>
        <taxon>Agaricomycotina</taxon>
        <taxon>Agaricomycetes</taxon>
        <taxon>Russulales</taxon>
        <taxon>Russulaceae</taxon>
        <taxon>Lactarius</taxon>
    </lineage>
</organism>
<dbReference type="AlphaFoldDB" id="A0AAD4L6B9"/>
<dbReference type="Proteomes" id="UP001201163">
    <property type="component" value="Unassembled WGS sequence"/>
</dbReference>
<protein>
    <submittedName>
        <fullName evidence="2">Uncharacterized protein</fullName>
    </submittedName>
</protein>
<accession>A0AAD4L6B9</accession>
<feature type="compositionally biased region" description="Polar residues" evidence="1">
    <location>
        <begin position="86"/>
        <end position="101"/>
    </location>
</feature>
<reference evidence="2" key="1">
    <citation type="submission" date="2022-01" db="EMBL/GenBank/DDBJ databases">
        <title>Comparative genomics reveals a dynamic genome evolution in the ectomycorrhizal milk-cap (Lactarius) mushrooms.</title>
        <authorList>
            <consortium name="DOE Joint Genome Institute"/>
            <person name="Lebreton A."/>
            <person name="Tang N."/>
            <person name="Kuo A."/>
            <person name="LaButti K."/>
            <person name="Drula E."/>
            <person name="Barry K."/>
            <person name="Clum A."/>
            <person name="Lipzen A."/>
            <person name="Mousain D."/>
            <person name="Ng V."/>
            <person name="Wang R."/>
            <person name="Wang X."/>
            <person name="Dai Y."/>
            <person name="Henrissat B."/>
            <person name="Grigoriev I.V."/>
            <person name="Guerin-Laguette A."/>
            <person name="Yu F."/>
            <person name="Martin F.M."/>
        </authorList>
    </citation>
    <scope>NUCLEOTIDE SEQUENCE</scope>
    <source>
        <strain evidence="2">QP</strain>
    </source>
</reference>
<feature type="compositionally biased region" description="Gly residues" evidence="1">
    <location>
        <begin position="1"/>
        <end position="10"/>
    </location>
</feature>
<feature type="compositionally biased region" description="Basic and acidic residues" evidence="1">
    <location>
        <begin position="103"/>
        <end position="122"/>
    </location>
</feature>
<name>A0AAD4L6B9_9AGAM</name>
<gene>
    <name evidence="2" type="ORF">EDB92DRAFT_558770</name>
</gene>
<keyword evidence="3" id="KW-1185">Reference proteome</keyword>
<evidence type="ECO:0000313" key="2">
    <source>
        <dbReference type="EMBL" id="KAH8978519.1"/>
    </source>
</evidence>
<feature type="compositionally biased region" description="Basic residues" evidence="1">
    <location>
        <begin position="62"/>
        <end position="72"/>
    </location>
</feature>
<proteinExistence type="predicted"/>
<evidence type="ECO:0000313" key="3">
    <source>
        <dbReference type="Proteomes" id="UP001201163"/>
    </source>
</evidence>
<sequence>MPSPSLGGGRAAQCGPRGGDNDDSDQSNLPLAQKHGKTAPADTRPKPGKKKGTKDARAPAARGKRTTSKAKRIVVAVDDADENEQTKCTGKSTVVRTQTTGREAPENSRKRRAEEGRGREEAASPVAPPRGGDDVPDVDLPPTKRARVLQEKNAPRKRKERAKNIDDGNDAIRAANENENGPPTKKRRRADPQTTTAARYVVTVSPGDARVARQTSTCPSYHRAPNTPWLHLFLFCDLLAHSSLRVAVAGLGRRTRTQQSKASRRTRHLRGGRARYRSCFFVSFQDPDCRFFTAAAVTYGGASKTDRERQTSITPWWDSASLPWTSPRRVATHQGQRANP</sequence>